<evidence type="ECO:0000313" key="3">
    <source>
        <dbReference type="Proteomes" id="UP000591131"/>
    </source>
</evidence>
<proteinExistence type="predicted"/>
<reference evidence="2 3" key="1">
    <citation type="submission" date="2020-04" db="EMBL/GenBank/DDBJ databases">
        <title>Perkinsus chesapeaki whole genome sequence.</title>
        <authorList>
            <person name="Bogema D.R."/>
        </authorList>
    </citation>
    <scope>NUCLEOTIDE SEQUENCE [LARGE SCALE GENOMIC DNA]</scope>
    <source>
        <strain evidence="2">ATCC PRA-425</strain>
    </source>
</reference>
<evidence type="ECO:0000313" key="2">
    <source>
        <dbReference type="EMBL" id="KAF4671510.1"/>
    </source>
</evidence>
<dbReference type="AlphaFoldDB" id="A0A7J6MJZ3"/>
<dbReference type="Proteomes" id="UP000591131">
    <property type="component" value="Unassembled WGS sequence"/>
</dbReference>
<keyword evidence="3" id="KW-1185">Reference proteome</keyword>
<protein>
    <submittedName>
        <fullName evidence="2">Uncharacterized protein</fullName>
    </submittedName>
</protein>
<comment type="caution">
    <text evidence="2">The sequence shown here is derived from an EMBL/GenBank/DDBJ whole genome shotgun (WGS) entry which is preliminary data.</text>
</comment>
<accession>A0A7J6MJZ3</accession>
<evidence type="ECO:0000256" key="1">
    <source>
        <dbReference type="SAM" id="SignalP"/>
    </source>
</evidence>
<gene>
    <name evidence="2" type="ORF">FOL47_001493</name>
</gene>
<dbReference type="OrthoDB" id="10646382at2759"/>
<feature type="chain" id="PRO_5029695471" evidence="1">
    <location>
        <begin position="20"/>
        <end position="1083"/>
    </location>
</feature>
<keyword evidence="1" id="KW-0732">Signal</keyword>
<organism evidence="2 3">
    <name type="scientific">Perkinsus chesapeaki</name>
    <name type="common">Clam parasite</name>
    <name type="synonym">Perkinsus andrewsi</name>
    <dbReference type="NCBI Taxonomy" id="330153"/>
    <lineage>
        <taxon>Eukaryota</taxon>
        <taxon>Sar</taxon>
        <taxon>Alveolata</taxon>
        <taxon>Perkinsozoa</taxon>
        <taxon>Perkinsea</taxon>
        <taxon>Perkinsida</taxon>
        <taxon>Perkinsidae</taxon>
        <taxon>Perkinsus</taxon>
    </lineage>
</organism>
<sequence>MLYTCHLILLALGVEVLSTSRMIGNKKVKKCTAKYKVMGKEYLFEFKEGVGTFELDSHTNSQAFSHTLKHAENTSRRKKKKKSCKRELMDSIVAAMELSQQYMTRKLMGLIGAKTRTDISSLPASDLNVFMVESESFLGEQLVTLMRINFDDLPMSNVITPPPRDPVLCEISQMGNEESKLELQLDQDFKIHKVQRFGVGDNSFIEYPNKLGIDLMHYFQPSPINPSSLHDDVTLCRMAIFDHLRAILKYANEVMGKSYKDLDGKEMDKVIYWEDRQHDEGQQNRKSFRVDERSDLGKALLELENAVKERKDMPCRATWESNDKSYYFEMKDSYSPEGLAQIHMITDGETDVYPFMADRRGLTRLPRYSDVLARCQQFAKTIKITTEDEKCILSIACYLFYFQTDAPRSDHRLVVAEKSLPSVFEALKSSYTSRDHKYSEGAVGLDSTNMLVWQSTIPTMHSKLLKNAQDNPYWAISLPALERSCRIAALKEANSIQISELVLSLEVAGSGKGGDSVLHEDGDWDDDSFLEFEDEASDVNLCQRYLLEYLLKAWEHSLSNEMKGAALPSLKPMLLEYITAEMKDSSIWFKPVVDRSVYFITPSAIALRLLSTLVEDDAEKSWIVAETASDGSLLTGEFSLTHWHTSLTKSLASSTCSVEVRYPRARTFTLSLTSDFVIRETAGPEYTGRGSDRFMKYLFTRLGESYQQITVPSETPKEAPFVELCKLSLLRYMGAALNIYNEEKLLPAEAEPFDKAAWRALRTSTASEDGTVKLNIVDDGGIVSTSLTRLNELAMESVRECSIKRECNAYIQTYVFTSTPSGIVVLTTNRGSIELAKIRPTSFTTPSFTCHTRLRDTLVQKWRETIHIVNVYLFLRVVQKMQIEIGEGKWKSSDKREALVRKNTLSDFIMKTVGMAHDRASAIREEKARRNAGSNWVEENRGLCTMASAEPRKPGGTVPKYSLTLRSDLVILSIRSDDSVITELEFINPVWNRLGPHLSKIHPVLATEIDEVCRLTLCEYLIAFQMLQSPRKLPNITKSYEEARKARKEEIENDSVVFTLLPGVTLLGEALKGLAEMTAEMAS</sequence>
<name>A0A7J6MJZ3_PERCH</name>
<dbReference type="EMBL" id="JAAPAO010000136">
    <property type="protein sequence ID" value="KAF4671510.1"/>
    <property type="molecule type" value="Genomic_DNA"/>
</dbReference>
<feature type="signal peptide" evidence="1">
    <location>
        <begin position="1"/>
        <end position="19"/>
    </location>
</feature>